<sequence length="124" mass="12978">MMQAVLAGGIAAGIALTSTAAYADTTYTEYAAPGCGAKSTFKTYGDVLKVYDIEADGHSAVGIIENGTQYYYWNHSGNGTVKTWDLDLPENRAIALGAMLGDWQGTPTGGLIWPCLSTSTVSTS</sequence>
<protein>
    <submittedName>
        <fullName evidence="2">Uncharacterized protein</fullName>
    </submittedName>
</protein>
<comment type="caution">
    <text evidence="2">The sequence shown here is derived from an EMBL/GenBank/DDBJ whole genome shotgun (WGS) entry which is preliminary data.</text>
</comment>
<feature type="chain" id="PRO_5007101626" evidence="1">
    <location>
        <begin position="24"/>
        <end position="124"/>
    </location>
</feature>
<evidence type="ECO:0000313" key="3">
    <source>
        <dbReference type="Proteomes" id="UP000054241"/>
    </source>
</evidence>
<keyword evidence="1" id="KW-0732">Signal</keyword>
<proteinExistence type="predicted"/>
<keyword evidence="3" id="KW-1185">Reference proteome</keyword>
<evidence type="ECO:0000313" key="2">
    <source>
        <dbReference type="EMBL" id="KUM94602.1"/>
    </source>
</evidence>
<name>A0A101NKA0_9ACTN</name>
<dbReference type="AlphaFoldDB" id="A0A101NKA0"/>
<feature type="signal peptide" evidence="1">
    <location>
        <begin position="1"/>
        <end position="23"/>
    </location>
</feature>
<accession>A0A101NKA0</accession>
<organism evidence="2 3">
    <name type="scientific">Streptomyces cellostaticus</name>
    <dbReference type="NCBI Taxonomy" id="67285"/>
    <lineage>
        <taxon>Bacteria</taxon>
        <taxon>Bacillati</taxon>
        <taxon>Actinomycetota</taxon>
        <taxon>Actinomycetes</taxon>
        <taxon>Kitasatosporales</taxon>
        <taxon>Streptomycetaceae</taxon>
        <taxon>Streptomyces</taxon>
    </lineage>
</organism>
<dbReference type="EMBL" id="LMWL01000036">
    <property type="protein sequence ID" value="KUM94602.1"/>
    <property type="molecule type" value="Genomic_DNA"/>
</dbReference>
<dbReference type="Proteomes" id="UP000054241">
    <property type="component" value="Unassembled WGS sequence"/>
</dbReference>
<evidence type="ECO:0000256" key="1">
    <source>
        <dbReference type="SAM" id="SignalP"/>
    </source>
</evidence>
<gene>
    <name evidence="2" type="ORF">AQI88_20690</name>
</gene>
<reference evidence="2 3" key="1">
    <citation type="submission" date="2015-10" db="EMBL/GenBank/DDBJ databases">
        <title>Draft genome sequence of Streptomyces cellostaticus DSM 40189, type strain for the species Streptomyces cellostaticus.</title>
        <authorList>
            <person name="Ruckert C."/>
            <person name="Winkler A."/>
            <person name="Kalinowski J."/>
            <person name="Kampfer P."/>
            <person name="Glaeser S."/>
        </authorList>
    </citation>
    <scope>NUCLEOTIDE SEQUENCE [LARGE SCALE GENOMIC DNA]</scope>
    <source>
        <strain evidence="2 3">DSM 40189</strain>
    </source>
</reference>
<dbReference type="STRING" id="67285.AQI88_20690"/>